<dbReference type="Proteomes" id="UP001595528">
    <property type="component" value="Unassembled WGS sequence"/>
</dbReference>
<evidence type="ECO:0000256" key="2">
    <source>
        <dbReference type="SAM" id="Phobius"/>
    </source>
</evidence>
<evidence type="ECO:0000313" key="3">
    <source>
        <dbReference type="EMBL" id="MFC3227892.1"/>
    </source>
</evidence>
<evidence type="ECO:0000256" key="1">
    <source>
        <dbReference type="SAM" id="MobiDB-lite"/>
    </source>
</evidence>
<feature type="transmembrane region" description="Helical" evidence="2">
    <location>
        <begin position="104"/>
        <end position="125"/>
    </location>
</feature>
<keyword evidence="2" id="KW-0812">Transmembrane</keyword>
<comment type="caution">
    <text evidence="3">The sequence shown here is derived from an EMBL/GenBank/DDBJ whole genome shotgun (WGS) entry which is preliminary data.</text>
</comment>
<proteinExistence type="predicted"/>
<keyword evidence="2" id="KW-1133">Transmembrane helix</keyword>
<accession>A0ABV7KZY2</accession>
<dbReference type="RefSeq" id="WP_379900472.1">
    <property type="nucleotide sequence ID" value="NZ_JBHRTR010000026.1"/>
</dbReference>
<dbReference type="EMBL" id="JBHRTR010000026">
    <property type="protein sequence ID" value="MFC3227892.1"/>
    <property type="molecule type" value="Genomic_DNA"/>
</dbReference>
<gene>
    <name evidence="3" type="ORF">ACFOGJ_11660</name>
</gene>
<keyword evidence="4" id="KW-1185">Reference proteome</keyword>
<reference evidence="4" key="1">
    <citation type="journal article" date="2019" name="Int. J. Syst. Evol. Microbiol.">
        <title>The Global Catalogue of Microorganisms (GCM) 10K type strain sequencing project: providing services to taxonomists for standard genome sequencing and annotation.</title>
        <authorList>
            <consortium name="The Broad Institute Genomics Platform"/>
            <consortium name="The Broad Institute Genome Sequencing Center for Infectious Disease"/>
            <person name="Wu L."/>
            <person name="Ma J."/>
        </authorList>
    </citation>
    <scope>NUCLEOTIDE SEQUENCE [LARGE SCALE GENOMIC DNA]</scope>
    <source>
        <strain evidence="4">KCTC 42964</strain>
    </source>
</reference>
<organism evidence="3 4">
    <name type="scientific">Marinibaculum pumilum</name>
    <dbReference type="NCBI Taxonomy" id="1766165"/>
    <lineage>
        <taxon>Bacteria</taxon>
        <taxon>Pseudomonadati</taxon>
        <taxon>Pseudomonadota</taxon>
        <taxon>Alphaproteobacteria</taxon>
        <taxon>Rhodospirillales</taxon>
        <taxon>Rhodospirillaceae</taxon>
        <taxon>Marinibaculum</taxon>
    </lineage>
</organism>
<keyword evidence="2" id="KW-0472">Membrane</keyword>
<feature type="region of interest" description="Disordered" evidence="1">
    <location>
        <begin position="218"/>
        <end position="243"/>
    </location>
</feature>
<evidence type="ECO:0000313" key="4">
    <source>
        <dbReference type="Proteomes" id="UP001595528"/>
    </source>
</evidence>
<sequence>MVQAFRFGGTTGPTDSGSAFAYDSGSNSYFATSASNADGTASASAGPFNVKAEMSKSSSFTWTPLSAELNVGSSFGLTISTALSVVPAGVAIEWVPALPANTALVAGAAAALVAAPALIVGIAGMASGESGKNEVEIASYLALVSAALALVAVQQNITMTLAFPLILTVDLQPLLVVKKNEGEAATFSALDTKTDVFQKEDNSANTAAALGIVEANGTSTDSNGGNVGANAQQNRVAGTDNSS</sequence>
<feature type="transmembrane region" description="Helical" evidence="2">
    <location>
        <begin position="137"/>
        <end position="153"/>
    </location>
</feature>
<name>A0ABV7KZY2_9PROT</name>
<feature type="transmembrane region" description="Helical" evidence="2">
    <location>
        <begin position="71"/>
        <end position="92"/>
    </location>
</feature>
<protein>
    <submittedName>
        <fullName evidence="3">Uncharacterized protein</fullName>
    </submittedName>
</protein>